<protein>
    <submittedName>
        <fullName evidence="2">Uncharacterized protein</fullName>
    </submittedName>
</protein>
<evidence type="ECO:0000313" key="9">
    <source>
        <dbReference type="Proteomes" id="UP000663855"/>
    </source>
</evidence>
<evidence type="ECO:0000313" key="8">
    <source>
        <dbReference type="EMBL" id="CAF5050712.1"/>
    </source>
</evidence>
<dbReference type="Proteomes" id="UP000663866">
    <property type="component" value="Unassembled WGS sequence"/>
</dbReference>
<dbReference type="Proteomes" id="UP000681967">
    <property type="component" value="Unassembled WGS sequence"/>
</dbReference>
<dbReference type="Proteomes" id="UP000663855">
    <property type="component" value="Unassembled WGS sequence"/>
</dbReference>
<name>A0A815RYK9_9BILA</name>
<evidence type="ECO:0000313" key="4">
    <source>
        <dbReference type="EMBL" id="CAF2085046.1"/>
    </source>
</evidence>
<dbReference type="Proteomes" id="UP000676336">
    <property type="component" value="Unassembled WGS sequence"/>
</dbReference>
<feature type="compositionally biased region" description="Low complexity" evidence="1">
    <location>
        <begin position="1"/>
        <end position="23"/>
    </location>
</feature>
<dbReference type="EMBL" id="CAJOBG010000401">
    <property type="protein sequence ID" value="CAF3809504.1"/>
    <property type="molecule type" value="Genomic_DNA"/>
</dbReference>
<proteinExistence type="predicted"/>
<evidence type="ECO:0000313" key="10">
    <source>
        <dbReference type="Proteomes" id="UP000663866"/>
    </source>
</evidence>
<keyword evidence="10" id="KW-1185">Reference proteome</keyword>
<dbReference type="Proteomes" id="UP000663887">
    <property type="component" value="Unassembled WGS sequence"/>
</dbReference>
<evidence type="ECO:0000313" key="5">
    <source>
        <dbReference type="EMBL" id="CAF2133296.1"/>
    </source>
</evidence>
<evidence type="ECO:0000256" key="1">
    <source>
        <dbReference type="SAM" id="MobiDB-lite"/>
    </source>
</evidence>
<dbReference type="EMBL" id="CAJOBI010000674">
    <property type="protein sequence ID" value="CAF3838686.1"/>
    <property type="molecule type" value="Genomic_DNA"/>
</dbReference>
<organism evidence="2 9">
    <name type="scientific">Rotaria magnacalcarata</name>
    <dbReference type="NCBI Taxonomy" id="392030"/>
    <lineage>
        <taxon>Eukaryota</taxon>
        <taxon>Metazoa</taxon>
        <taxon>Spiralia</taxon>
        <taxon>Gnathifera</taxon>
        <taxon>Rotifera</taxon>
        <taxon>Eurotatoria</taxon>
        <taxon>Bdelloidea</taxon>
        <taxon>Philodinida</taxon>
        <taxon>Philodinidae</taxon>
        <taxon>Rotaria</taxon>
    </lineage>
</organism>
<evidence type="ECO:0000313" key="6">
    <source>
        <dbReference type="EMBL" id="CAF3809504.1"/>
    </source>
</evidence>
<dbReference type="EMBL" id="CAJNRG010006349">
    <property type="protein sequence ID" value="CAF2085046.1"/>
    <property type="molecule type" value="Genomic_DNA"/>
</dbReference>
<evidence type="ECO:0000313" key="7">
    <source>
        <dbReference type="EMBL" id="CAF3838686.1"/>
    </source>
</evidence>
<dbReference type="EMBL" id="CAJNOV010012403">
    <property type="protein sequence ID" value="CAF1484446.1"/>
    <property type="molecule type" value="Genomic_DNA"/>
</dbReference>
<evidence type="ECO:0000313" key="2">
    <source>
        <dbReference type="EMBL" id="CAF1484446.1"/>
    </source>
</evidence>
<dbReference type="EMBL" id="CAJNOW010021356">
    <property type="protein sequence ID" value="CAF1683826.1"/>
    <property type="molecule type" value="Genomic_DNA"/>
</dbReference>
<gene>
    <name evidence="8" type="ORF">BYL167_LOCUS58039</name>
    <name evidence="2" type="ORF">CJN711_LOCUS26343</name>
    <name evidence="3" type="ORF">KQP761_LOCUS37685</name>
    <name evidence="6" type="ORF">OVN521_LOCUS4361</name>
    <name evidence="7" type="ORF">SMN809_LOCUS3307</name>
    <name evidence="5" type="ORF">WKI299_LOCUS26691</name>
    <name evidence="4" type="ORF">XDN619_LOCUS15519</name>
</gene>
<dbReference type="EMBL" id="CAJOBH010226021">
    <property type="protein sequence ID" value="CAF5050712.1"/>
    <property type="molecule type" value="Genomic_DNA"/>
</dbReference>
<dbReference type="AlphaFoldDB" id="A0A815RYK9"/>
<evidence type="ECO:0000313" key="3">
    <source>
        <dbReference type="EMBL" id="CAF1683826.1"/>
    </source>
</evidence>
<dbReference type="EMBL" id="CAJNRF010011585">
    <property type="protein sequence ID" value="CAF2133296.1"/>
    <property type="molecule type" value="Genomic_DNA"/>
</dbReference>
<feature type="region of interest" description="Disordered" evidence="1">
    <location>
        <begin position="1"/>
        <end position="30"/>
    </location>
</feature>
<dbReference type="Proteomes" id="UP000663856">
    <property type="component" value="Unassembled WGS sequence"/>
</dbReference>
<accession>A0A815RYK9</accession>
<reference evidence="2" key="1">
    <citation type="submission" date="2021-02" db="EMBL/GenBank/DDBJ databases">
        <authorList>
            <person name="Nowell W R."/>
        </authorList>
    </citation>
    <scope>NUCLEOTIDE SEQUENCE</scope>
</reference>
<comment type="caution">
    <text evidence="2">The sequence shown here is derived from an EMBL/GenBank/DDBJ whole genome shotgun (WGS) entry which is preliminary data.</text>
</comment>
<sequence length="127" mass="14161">MSSSSSTSSSNESATSSLSSSSTVRQRSNTNVLTERELIALVEENARIRYKYGPFYVLYFPRITGAFKRQLENQLRKVKFNLNTTDITKAVEPDDETSVGSNATTSVERHHASHYIYSKSMVNKLGG</sequence>
<dbReference type="Proteomes" id="UP000663834">
    <property type="component" value="Unassembled WGS sequence"/>
</dbReference>